<keyword evidence="8" id="KW-1185">Reference proteome</keyword>
<dbReference type="RefSeq" id="WP_051667293.1">
    <property type="nucleotide sequence ID" value="NZ_CP003923.1"/>
</dbReference>
<keyword evidence="2" id="KW-0479">Metal-binding</keyword>
<evidence type="ECO:0000256" key="2">
    <source>
        <dbReference type="ARBA" id="ARBA00022723"/>
    </source>
</evidence>
<dbReference type="EMBL" id="CP003923">
    <property type="protein sequence ID" value="AIC93178.1"/>
    <property type="molecule type" value="Genomic_DNA"/>
</dbReference>
<dbReference type="OrthoDB" id="517279at2"/>
<dbReference type="PATRIC" id="fig|1246626.3.peg.562"/>
<keyword evidence="4" id="KW-0862">Zinc</keyword>
<protein>
    <recommendedName>
        <fullName evidence="6">MPN domain-containing protein</fullName>
    </recommendedName>
</protein>
<keyword evidence="1" id="KW-0645">Protease</keyword>
<sequence length="164" mass="18774">MNDLIYLNTDMPLKVEIGEQLVKKFSEASQEKYPNETGGILIGKYSTDLKKAIIKEIITEPQDSTSTTTSFFRGTEGLQKLLDESWKREELYYLGEWHYHPLGNTKPSNQDVSEMKKIMTNQSYNCPEPILIIVGHQPCNNISLGVYLFLNGVNYSKLNLIEYT</sequence>
<evidence type="ECO:0000313" key="7">
    <source>
        <dbReference type="EMBL" id="AIC93178.1"/>
    </source>
</evidence>
<dbReference type="GO" id="GO:0008237">
    <property type="term" value="F:metallopeptidase activity"/>
    <property type="evidence" value="ECO:0007669"/>
    <property type="project" value="UniProtKB-KW"/>
</dbReference>
<dbReference type="AlphaFoldDB" id="A0A060LY11"/>
<name>A0A060LY11_9BACI</name>
<dbReference type="GO" id="GO:0046872">
    <property type="term" value="F:metal ion binding"/>
    <property type="evidence" value="ECO:0007669"/>
    <property type="project" value="UniProtKB-KW"/>
</dbReference>
<dbReference type="PROSITE" id="PS50249">
    <property type="entry name" value="MPN"/>
    <property type="match status" value="1"/>
</dbReference>
<dbReference type="Gene3D" id="3.40.140.10">
    <property type="entry name" value="Cytidine Deaminase, domain 2"/>
    <property type="match status" value="1"/>
</dbReference>
<gene>
    <name evidence="7" type="ORF">BleG1_0570</name>
</gene>
<dbReference type="GO" id="GO:0006508">
    <property type="term" value="P:proteolysis"/>
    <property type="evidence" value="ECO:0007669"/>
    <property type="project" value="UniProtKB-KW"/>
</dbReference>
<reference evidence="7 8" key="1">
    <citation type="journal article" date="2014" name="Gene">
        <title>A comparative genomic analysis of the alkalitolerant soil bacterium Bacillus lehensis G1.</title>
        <authorList>
            <person name="Noor Y.M."/>
            <person name="Samsulrizal N.H."/>
            <person name="Jema'on N.A."/>
            <person name="Low K.O."/>
            <person name="Ramli A.N."/>
            <person name="Alias N.I."/>
            <person name="Damis S.I."/>
            <person name="Fuzi S.F."/>
            <person name="Isa M.N."/>
            <person name="Murad A.M."/>
            <person name="Raih M.F."/>
            <person name="Bakar F.D."/>
            <person name="Najimudin N."/>
            <person name="Mahadi N.M."/>
            <person name="Illias R.M."/>
        </authorList>
    </citation>
    <scope>NUCLEOTIDE SEQUENCE [LARGE SCALE GENOMIC DNA]</scope>
    <source>
        <strain evidence="7 8">G1</strain>
    </source>
</reference>
<evidence type="ECO:0000259" key="6">
    <source>
        <dbReference type="PROSITE" id="PS50249"/>
    </source>
</evidence>
<evidence type="ECO:0000313" key="8">
    <source>
        <dbReference type="Proteomes" id="UP000027142"/>
    </source>
</evidence>
<dbReference type="InterPro" id="IPR028090">
    <property type="entry name" value="JAB_dom_prok"/>
</dbReference>
<dbReference type="KEGG" id="ble:BleG1_0570"/>
<feature type="domain" description="MPN" evidence="6">
    <location>
        <begin position="15"/>
        <end position="153"/>
    </location>
</feature>
<proteinExistence type="predicted"/>
<organism evidence="7 8">
    <name type="scientific">Shouchella lehensis G1</name>
    <dbReference type="NCBI Taxonomy" id="1246626"/>
    <lineage>
        <taxon>Bacteria</taxon>
        <taxon>Bacillati</taxon>
        <taxon>Bacillota</taxon>
        <taxon>Bacilli</taxon>
        <taxon>Bacillales</taxon>
        <taxon>Bacillaceae</taxon>
        <taxon>Shouchella</taxon>
    </lineage>
</organism>
<keyword evidence="3" id="KW-0378">Hydrolase</keyword>
<dbReference type="Proteomes" id="UP000027142">
    <property type="component" value="Chromosome"/>
</dbReference>
<accession>A0A060LY11</accession>
<dbReference type="InterPro" id="IPR037518">
    <property type="entry name" value="MPN"/>
</dbReference>
<dbReference type="STRING" id="1246626.BleG1_0570"/>
<evidence type="ECO:0000256" key="3">
    <source>
        <dbReference type="ARBA" id="ARBA00022801"/>
    </source>
</evidence>
<dbReference type="HOGENOM" id="CLU_123228_0_1_9"/>
<dbReference type="Pfam" id="PF14464">
    <property type="entry name" value="Prok-JAB"/>
    <property type="match status" value="1"/>
</dbReference>
<keyword evidence="5" id="KW-0482">Metalloprotease</keyword>
<evidence type="ECO:0000256" key="1">
    <source>
        <dbReference type="ARBA" id="ARBA00022670"/>
    </source>
</evidence>
<evidence type="ECO:0000256" key="5">
    <source>
        <dbReference type="ARBA" id="ARBA00023049"/>
    </source>
</evidence>
<dbReference type="SUPFAM" id="SSF102712">
    <property type="entry name" value="JAB1/MPN domain"/>
    <property type="match status" value="1"/>
</dbReference>
<evidence type="ECO:0000256" key="4">
    <source>
        <dbReference type="ARBA" id="ARBA00022833"/>
    </source>
</evidence>
<dbReference type="eggNOG" id="COG1310">
    <property type="taxonomic scope" value="Bacteria"/>
</dbReference>